<reference evidence="2 3" key="1">
    <citation type="submission" date="2023-05" db="EMBL/GenBank/DDBJ databases">
        <title>Pseudoalteromonas ardens sp. nov., Pseudoalteromonas obscura sp. nov., and Pseudoalteromonas umbrosa sp. nov., isolated from the coral Montipora capitata.</title>
        <authorList>
            <person name="Thomas E.M."/>
            <person name="Smith E.M."/>
            <person name="Papke E."/>
            <person name="Shlafstein M.D."/>
            <person name="Oline D.K."/>
            <person name="Videau P."/>
            <person name="Saw J.H."/>
            <person name="Strangman W.K."/>
            <person name="Ushijima B."/>
        </authorList>
    </citation>
    <scope>NUCLEOTIDE SEQUENCE [LARGE SCALE GENOMIC DNA]</scope>
    <source>
        <strain evidence="2 3">P94</strain>
    </source>
</reference>
<organism evidence="2 3">
    <name type="scientific">Pseudoalteromonas obscura</name>
    <dbReference type="NCBI Taxonomy" id="3048491"/>
    <lineage>
        <taxon>Bacteria</taxon>
        <taxon>Pseudomonadati</taxon>
        <taxon>Pseudomonadota</taxon>
        <taxon>Gammaproteobacteria</taxon>
        <taxon>Alteromonadales</taxon>
        <taxon>Pseudoalteromonadaceae</taxon>
        <taxon>Pseudoalteromonas</taxon>
    </lineage>
</organism>
<dbReference type="Proteomes" id="UP001231915">
    <property type="component" value="Unassembled WGS sequence"/>
</dbReference>
<comment type="caution">
    <text evidence="2">The sequence shown here is derived from an EMBL/GenBank/DDBJ whole genome shotgun (WGS) entry which is preliminary data.</text>
</comment>
<evidence type="ECO:0000313" key="2">
    <source>
        <dbReference type="EMBL" id="MDK2594597.1"/>
    </source>
</evidence>
<keyword evidence="3" id="KW-1185">Reference proteome</keyword>
<dbReference type="RefSeq" id="WP_284136647.1">
    <property type="nucleotide sequence ID" value="NZ_JASJUT010000002.1"/>
</dbReference>
<accession>A0ABT7EHR0</accession>
<protein>
    <submittedName>
        <fullName evidence="2">Uncharacterized protein</fullName>
    </submittedName>
</protein>
<feature type="region of interest" description="Disordered" evidence="1">
    <location>
        <begin position="1"/>
        <end position="26"/>
    </location>
</feature>
<evidence type="ECO:0000256" key="1">
    <source>
        <dbReference type="SAM" id="MobiDB-lite"/>
    </source>
</evidence>
<proteinExistence type="predicted"/>
<evidence type="ECO:0000313" key="3">
    <source>
        <dbReference type="Proteomes" id="UP001231915"/>
    </source>
</evidence>
<name>A0ABT7EHR0_9GAMM</name>
<sequence length="150" mass="16438">MVTPLPNSNQQNVQFTPASSTLSEQQSDTVADILQQFEAETLSENDAITIVDSFREAGIKPSHALSVKMAELGFDAKAVGELAGVPEPDRQHKGKPPAEVNLKQVVTFLSDTLAEHSTEQLSNEQIQTQLNDFKHKLGISEEHSFLNIKV</sequence>
<gene>
    <name evidence="2" type="ORF">QNM18_05875</name>
</gene>
<dbReference type="EMBL" id="JASJUT010000002">
    <property type="protein sequence ID" value="MDK2594597.1"/>
    <property type="molecule type" value="Genomic_DNA"/>
</dbReference>